<dbReference type="RefSeq" id="WP_152761356.1">
    <property type="nucleotide sequence ID" value="NZ_WHLY01000002.1"/>
</dbReference>
<feature type="domain" description="MacB-like periplasmic core" evidence="9">
    <location>
        <begin position="433"/>
        <end position="601"/>
    </location>
</feature>
<dbReference type="Pfam" id="PF02687">
    <property type="entry name" value="FtsX"/>
    <property type="match status" value="2"/>
</dbReference>
<evidence type="ECO:0000256" key="7">
    <source>
        <dbReference type="SAM" id="Phobius"/>
    </source>
</evidence>
<comment type="similarity">
    <text evidence="6">Belongs to the ABC-4 integral membrane protein family.</text>
</comment>
<feature type="domain" description="MacB-like periplasmic core" evidence="9">
    <location>
        <begin position="20"/>
        <end position="242"/>
    </location>
</feature>
<keyword evidence="2" id="KW-1003">Cell membrane</keyword>
<gene>
    <name evidence="10" type="ORF">GBK04_16035</name>
</gene>
<comment type="subcellular location">
    <subcellularLocation>
        <location evidence="1">Cell membrane</location>
        <topology evidence="1">Multi-pass membrane protein</topology>
    </subcellularLocation>
</comment>
<feature type="transmembrane region" description="Helical" evidence="7">
    <location>
        <begin position="763"/>
        <end position="783"/>
    </location>
</feature>
<keyword evidence="11" id="KW-1185">Reference proteome</keyword>
<feature type="domain" description="ABC3 transporter permease C-terminal" evidence="8">
    <location>
        <begin position="680"/>
        <end position="793"/>
    </location>
</feature>
<dbReference type="Pfam" id="PF12704">
    <property type="entry name" value="MacB_PCD"/>
    <property type="match status" value="2"/>
</dbReference>
<dbReference type="PANTHER" id="PTHR30572:SF4">
    <property type="entry name" value="ABC TRANSPORTER PERMEASE YTRF"/>
    <property type="match status" value="1"/>
</dbReference>
<feature type="transmembrane region" description="Helical" evidence="7">
    <location>
        <begin position="679"/>
        <end position="701"/>
    </location>
</feature>
<reference evidence="10 11" key="1">
    <citation type="submission" date="2019-10" db="EMBL/GenBank/DDBJ databases">
        <title>Draft Genome Sequence of Cytophagaceae sp. SJW1-29.</title>
        <authorList>
            <person name="Choi A."/>
        </authorList>
    </citation>
    <scope>NUCLEOTIDE SEQUENCE [LARGE SCALE GENOMIC DNA]</scope>
    <source>
        <strain evidence="10 11">SJW1-29</strain>
    </source>
</reference>
<dbReference type="EMBL" id="WHLY01000002">
    <property type="protein sequence ID" value="MPR34821.1"/>
    <property type="molecule type" value="Genomic_DNA"/>
</dbReference>
<evidence type="ECO:0000256" key="1">
    <source>
        <dbReference type="ARBA" id="ARBA00004651"/>
    </source>
</evidence>
<dbReference type="GO" id="GO:0005886">
    <property type="term" value="C:plasma membrane"/>
    <property type="evidence" value="ECO:0007669"/>
    <property type="project" value="UniProtKB-SubCell"/>
</dbReference>
<evidence type="ECO:0000259" key="8">
    <source>
        <dbReference type="Pfam" id="PF02687"/>
    </source>
</evidence>
<evidence type="ECO:0000256" key="4">
    <source>
        <dbReference type="ARBA" id="ARBA00022989"/>
    </source>
</evidence>
<keyword evidence="5 7" id="KW-0472">Membrane</keyword>
<dbReference type="GO" id="GO:0022857">
    <property type="term" value="F:transmembrane transporter activity"/>
    <property type="evidence" value="ECO:0007669"/>
    <property type="project" value="TreeGrafter"/>
</dbReference>
<evidence type="ECO:0000313" key="11">
    <source>
        <dbReference type="Proteomes" id="UP000479293"/>
    </source>
</evidence>
<feature type="transmembrane region" description="Helical" evidence="7">
    <location>
        <begin position="429"/>
        <end position="449"/>
    </location>
</feature>
<evidence type="ECO:0000256" key="5">
    <source>
        <dbReference type="ARBA" id="ARBA00023136"/>
    </source>
</evidence>
<feature type="transmembrane region" description="Helical" evidence="7">
    <location>
        <begin position="376"/>
        <end position="399"/>
    </location>
</feature>
<evidence type="ECO:0000259" key="9">
    <source>
        <dbReference type="Pfam" id="PF12704"/>
    </source>
</evidence>
<accession>A0A7C9BH01</accession>
<evidence type="ECO:0000256" key="2">
    <source>
        <dbReference type="ARBA" id="ARBA00022475"/>
    </source>
</evidence>
<evidence type="ECO:0000313" key="10">
    <source>
        <dbReference type="EMBL" id="MPR34821.1"/>
    </source>
</evidence>
<dbReference type="PANTHER" id="PTHR30572">
    <property type="entry name" value="MEMBRANE COMPONENT OF TRANSPORTER-RELATED"/>
    <property type="match status" value="1"/>
</dbReference>
<feature type="transmembrane region" description="Helical" evidence="7">
    <location>
        <begin position="729"/>
        <end position="748"/>
    </location>
</feature>
<protein>
    <submittedName>
        <fullName evidence="10">FtsX-like permease family protein</fullName>
    </submittedName>
</protein>
<name>A0A7C9BH01_9BACT</name>
<evidence type="ECO:0000256" key="3">
    <source>
        <dbReference type="ARBA" id="ARBA00022692"/>
    </source>
</evidence>
<feature type="transmembrane region" description="Helical" evidence="7">
    <location>
        <begin position="21"/>
        <end position="41"/>
    </location>
</feature>
<proteinExistence type="inferred from homology"/>
<feature type="domain" description="ABC3 transporter permease C-terminal" evidence="8">
    <location>
        <begin position="290"/>
        <end position="406"/>
    </location>
</feature>
<feature type="transmembrane region" description="Helical" evidence="7">
    <location>
        <begin position="284"/>
        <end position="306"/>
    </location>
</feature>
<dbReference type="InterPro" id="IPR025857">
    <property type="entry name" value="MacB_PCD"/>
</dbReference>
<feature type="transmembrane region" description="Helical" evidence="7">
    <location>
        <begin position="335"/>
        <end position="356"/>
    </location>
</feature>
<dbReference type="InterPro" id="IPR003838">
    <property type="entry name" value="ABC3_permease_C"/>
</dbReference>
<keyword evidence="3 7" id="KW-0812">Transmembrane</keyword>
<organism evidence="10 11">
    <name type="scientific">Salmonirosea aquatica</name>
    <dbReference type="NCBI Taxonomy" id="2654236"/>
    <lineage>
        <taxon>Bacteria</taxon>
        <taxon>Pseudomonadati</taxon>
        <taxon>Bacteroidota</taxon>
        <taxon>Cytophagia</taxon>
        <taxon>Cytophagales</taxon>
        <taxon>Spirosomataceae</taxon>
        <taxon>Salmonirosea</taxon>
    </lineage>
</organism>
<dbReference type="Proteomes" id="UP000479293">
    <property type="component" value="Unassembled WGS sequence"/>
</dbReference>
<dbReference type="AlphaFoldDB" id="A0A7C9BH01"/>
<dbReference type="InterPro" id="IPR050250">
    <property type="entry name" value="Macrolide_Exporter_MacB"/>
</dbReference>
<sequence>MLPNYLKLAWRNLIKNKLYSFINVGGLSLGLMVAILVGLWIHDELTFDRYHENASHIAQVMRNQTVNGEVTTAPSVPIPLATELRTTYGSEFKRVVLAWWGSKHSLAHGNQVFAKFGKFMSPEAPDMLSLRMKQGSRNGLKDPASILLSESTAEALFGDEPPLGKVLMIDNAITVSVTGVYEDLPANSSFAEVRFIAPWDLYAVSTGWIAEAKDSWSNTSFEIFVETIPTANVADVSEKIKPILSEKNQDGSTTKPELFLHPMRRWHLFSEFENGVSTGGGIQFLWLFGSIGFFVLLLACINFVNLSTARSFNRAKEVGIRKAVGSKRGQLVGQFLGESLLVAGLAYVLAVLLAFLVMPLFNQVASKSISIPWTNLYFWLTGIGFTLLTGILAGSYPALYLSSFQPVKVLTGGGASMRSRRGLLAPRQILVVLQFTVSIILIIGTAVIFQQIRHAKNRPLGFDRNGLITLMPNSPRYAPHREAIRQELLATSSVTELAESASPTTETRSKNGGFGWTGKSSDLQTNFTTTAVSHEFGRTVGWQFKAGRDFSRQFASDSMGLVINQTAARFMGFADPVGETVTWKGEDFDLKFRVLGVIEDMVMDSPYEPVEPAIFFIGPRIGKFVTLRLDSRQSPHQSLAVIETVLKKHLPDSPFDYTFVDEEYDYKFRSEERTGQLTVAFSVLAILISCLGLFGLATFTAQQRTKEIGIRKVLGASVSSIMALLSKDFLKLVLIALVIASPIAWYFMDQWLTDFAYHVDISWWVFALAGLLAVGIALITVGYQSVRAALMNPVESLRSE</sequence>
<comment type="caution">
    <text evidence="10">The sequence shown here is derived from an EMBL/GenBank/DDBJ whole genome shotgun (WGS) entry which is preliminary data.</text>
</comment>
<keyword evidence="4 7" id="KW-1133">Transmembrane helix</keyword>
<evidence type="ECO:0000256" key="6">
    <source>
        <dbReference type="ARBA" id="ARBA00038076"/>
    </source>
</evidence>